<gene>
    <name evidence="1" type="ORF">EG68_06588</name>
</gene>
<protein>
    <submittedName>
        <fullName evidence="1">Uncharacterized protein</fullName>
    </submittedName>
</protein>
<organism evidence="1 2">
    <name type="scientific">Paragonimus skrjabini miyazakii</name>
    <dbReference type="NCBI Taxonomy" id="59628"/>
    <lineage>
        <taxon>Eukaryota</taxon>
        <taxon>Metazoa</taxon>
        <taxon>Spiralia</taxon>
        <taxon>Lophotrochozoa</taxon>
        <taxon>Platyhelminthes</taxon>
        <taxon>Trematoda</taxon>
        <taxon>Digenea</taxon>
        <taxon>Plagiorchiida</taxon>
        <taxon>Troglotremata</taxon>
        <taxon>Troglotrematidae</taxon>
        <taxon>Paragonimus</taxon>
    </lineage>
</organism>
<dbReference type="Proteomes" id="UP000822476">
    <property type="component" value="Unassembled WGS sequence"/>
</dbReference>
<dbReference type="AlphaFoldDB" id="A0A8S9YX38"/>
<keyword evidence="2" id="KW-1185">Reference proteome</keyword>
<proteinExistence type="predicted"/>
<dbReference type="EMBL" id="JTDE01003201">
    <property type="protein sequence ID" value="KAF7256348.1"/>
    <property type="molecule type" value="Genomic_DNA"/>
</dbReference>
<dbReference type="OrthoDB" id="6138379at2759"/>
<sequence length="126" mass="13931">MSPLSSVPKSVESIHDDRFASYPECNRLLARAQHGFLKCRLCATNQLDATDHSTKATDDSLAVDALPLDFTKAFSSVDHASVYAKLIAFGDRDKALRRLIDDVESQHCCVRAISAFFHKRATAVHP</sequence>
<evidence type="ECO:0000313" key="1">
    <source>
        <dbReference type="EMBL" id="KAF7256348.1"/>
    </source>
</evidence>
<comment type="caution">
    <text evidence="1">The sequence shown here is derived from an EMBL/GenBank/DDBJ whole genome shotgun (WGS) entry which is preliminary data.</text>
</comment>
<name>A0A8S9YX38_9TREM</name>
<evidence type="ECO:0000313" key="2">
    <source>
        <dbReference type="Proteomes" id="UP000822476"/>
    </source>
</evidence>
<reference evidence="1" key="1">
    <citation type="submission" date="2019-07" db="EMBL/GenBank/DDBJ databases">
        <title>Annotation for the trematode Paragonimus miyazaki's.</title>
        <authorList>
            <person name="Choi Y.-J."/>
        </authorList>
    </citation>
    <scope>NUCLEOTIDE SEQUENCE</scope>
    <source>
        <strain evidence="1">Japan</strain>
    </source>
</reference>
<accession>A0A8S9YX38</accession>